<evidence type="ECO:0000256" key="2">
    <source>
        <dbReference type="ARBA" id="ARBA00023125"/>
    </source>
</evidence>
<dbReference type="Proteomes" id="UP000663508">
    <property type="component" value="Chromosome"/>
</dbReference>
<dbReference type="Gene3D" id="1.20.120.530">
    <property type="entry name" value="GntR ligand-binding domain-like"/>
    <property type="match status" value="1"/>
</dbReference>
<dbReference type="Pfam" id="PF07729">
    <property type="entry name" value="FCD"/>
    <property type="match status" value="1"/>
</dbReference>
<keyword evidence="2" id="KW-0238">DNA-binding</keyword>
<evidence type="ECO:0000313" key="5">
    <source>
        <dbReference type="EMBL" id="BCM83907.1"/>
    </source>
</evidence>
<dbReference type="CDD" id="cd07377">
    <property type="entry name" value="WHTH_GntR"/>
    <property type="match status" value="1"/>
</dbReference>
<dbReference type="PANTHER" id="PTHR43537:SF49">
    <property type="entry name" value="TRANSCRIPTIONAL REGULATORY PROTEIN"/>
    <property type="match status" value="1"/>
</dbReference>
<protein>
    <submittedName>
        <fullName evidence="5">Transcriptional regulator</fullName>
    </submittedName>
</protein>
<dbReference type="EMBL" id="AP024145">
    <property type="protein sequence ID" value="BCM83907.1"/>
    <property type="molecule type" value="Genomic_DNA"/>
</dbReference>
<dbReference type="PANTHER" id="PTHR43537">
    <property type="entry name" value="TRANSCRIPTIONAL REGULATOR, GNTR FAMILY"/>
    <property type="match status" value="1"/>
</dbReference>
<dbReference type="SUPFAM" id="SSF46785">
    <property type="entry name" value="Winged helix' DNA-binding domain"/>
    <property type="match status" value="1"/>
</dbReference>
<keyword evidence="3" id="KW-0804">Transcription</keyword>
<dbReference type="AlphaFoldDB" id="A0A8H8WTF2"/>
<dbReference type="GO" id="GO:0003677">
    <property type="term" value="F:DNA binding"/>
    <property type="evidence" value="ECO:0007669"/>
    <property type="project" value="UniProtKB-KW"/>
</dbReference>
<dbReference type="Pfam" id="PF00392">
    <property type="entry name" value="GntR"/>
    <property type="match status" value="1"/>
</dbReference>
<dbReference type="InterPro" id="IPR036388">
    <property type="entry name" value="WH-like_DNA-bd_sf"/>
</dbReference>
<dbReference type="PROSITE" id="PS50949">
    <property type="entry name" value="HTH_GNTR"/>
    <property type="match status" value="1"/>
</dbReference>
<name>A0A8H8WTF2_9HYPH</name>
<dbReference type="GO" id="GO:0003700">
    <property type="term" value="F:DNA-binding transcription factor activity"/>
    <property type="evidence" value="ECO:0007669"/>
    <property type="project" value="InterPro"/>
</dbReference>
<dbReference type="InterPro" id="IPR000524">
    <property type="entry name" value="Tscrpt_reg_HTH_GntR"/>
</dbReference>
<dbReference type="RefSeq" id="WP_082711402.1">
    <property type="nucleotide sequence ID" value="NZ_AP024145.1"/>
</dbReference>
<evidence type="ECO:0000256" key="1">
    <source>
        <dbReference type="ARBA" id="ARBA00023015"/>
    </source>
</evidence>
<keyword evidence="1" id="KW-0805">Transcription regulation</keyword>
<gene>
    <name evidence="5" type="ORF">mvi_23680</name>
</gene>
<evidence type="ECO:0000259" key="4">
    <source>
        <dbReference type="PROSITE" id="PS50949"/>
    </source>
</evidence>
<dbReference type="InterPro" id="IPR011711">
    <property type="entry name" value="GntR_C"/>
</dbReference>
<accession>A0A8H8WTF2</accession>
<dbReference type="Gene3D" id="1.10.10.10">
    <property type="entry name" value="Winged helix-like DNA-binding domain superfamily/Winged helix DNA-binding domain"/>
    <property type="match status" value="1"/>
</dbReference>
<organism evidence="5 6">
    <name type="scientific">Methylobacterium indicum</name>
    <dbReference type="NCBI Taxonomy" id="1775910"/>
    <lineage>
        <taxon>Bacteria</taxon>
        <taxon>Pseudomonadati</taxon>
        <taxon>Pseudomonadota</taxon>
        <taxon>Alphaproteobacteria</taxon>
        <taxon>Hyphomicrobiales</taxon>
        <taxon>Methylobacteriaceae</taxon>
        <taxon>Methylobacterium</taxon>
    </lineage>
</organism>
<dbReference type="OrthoDB" id="9789310at2"/>
<dbReference type="SUPFAM" id="SSF48008">
    <property type="entry name" value="GntR ligand-binding domain-like"/>
    <property type="match status" value="1"/>
</dbReference>
<dbReference type="KEGG" id="mind:mvi_23680"/>
<dbReference type="InterPro" id="IPR008920">
    <property type="entry name" value="TF_FadR/GntR_C"/>
</dbReference>
<dbReference type="InterPro" id="IPR036390">
    <property type="entry name" value="WH_DNA-bd_sf"/>
</dbReference>
<sequence length="244" mass="26303">MDERSGERSGRTQTERLAGAIAEAIVTGVLAPGSRLDEQALADQYGVSRTPVREALRQLGTSGLVEVRPRRGAVVAEVTAGKLAELFVAMAEIEATCARLAAQSMSPLERRRLDALHESMADLARAGDPEAYARANTAFHGSIYAGAHNAVLADFALSLRRRLQPYREVQFRVTGRLARSHMEHGTVVAAILDGRAAEAHAAMLRHVTLVESSVEGLLARERVEEIPAAGPIIGNTRDGTRRRP</sequence>
<dbReference type="SMART" id="SM00345">
    <property type="entry name" value="HTH_GNTR"/>
    <property type="match status" value="1"/>
</dbReference>
<evidence type="ECO:0000313" key="6">
    <source>
        <dbReference type="Proteomes" id="UP000663508"/>
    </source>
</evidence>
<proteinExistence type="predicted"/>
<feature type="domain" description="HTH gntR-type" evidence="4">
    <location>
        <begin position="11"/>
        <end position="78"/>
    </location>
</feature>
<reference evidence="5" key="1">
    <citation type="submission" date="2020-11" db="EMBL/GenBank/DDBJ databases">
        <title>Complete genome sequence of a novel pathogenic Methylobacterium strain isolated from rice in Vietnam.</title>
        <authorList>
            <person name="Lai K."/>
            <person name="Okazaki S."/>
            <person name="Higashi K."/>
            <person name="Mori H."/>
            <person name="Toyoda A."/>
            <person name="Kurokawa K."/>
        </authorList>
    </citation>
    <scope>NUCLEOTIDE SEQUENCE</scope>
    <source>
        <strain evidence="5">VL1</strain>
    </source>
</reference>
<dbReference type="PRINTS" id="PR00035">
    <property type="entry name" value="HTHGNTR"/>
</dbReference>
<evidence type="ECO:0000256" key="3">
    <source>
        <dbReference type="ARBA" id="ARBA00023163"/>
    </source>
</evidence>
<dbReference type="SMART" id="SM00895">
    <property type="entry name" value="FCD"/>
    <property type="match status" value="1"/>
</dbReference>